<dbReference type="EMBL" id="MKJU01000035">
    <property type="protein sequence ID" value="OHU87196.1"/>
    <property type="molecule type" value="Genomic_DNA"/>
</dbReference>
<evidence type="ECO:0000256" key="1">
    <source>
        <dbReference type="SAM" id="Phobius"/>
    </source>
</evidence>
<reference evidence="2 3" key="1">
    <citation type="submission" date="2016-09" db="EMBL/GenBank/DDBJ databases">
        <title>Pseudoalteromonas amylolytica sp. nov., isolated from the surface seawater.</title>
        <authorList>
            <person name="Wu Y.-H."/>
            <person name="Cheng H."/>
            <person name="Jin X.-B."/>
            <person name="Wang C.-S."/>
            <person name="Xu X.-W."/>
        </authorList>
    </citation>
    <scope>NUCLEOTIDE SEQUENCE [LARGE SCALE GENOMIC DNA]</scope>
    <source>
        <strain evidence="2 3">JW1</strain>
    </source>
</reference>
<accession>A0A1S1MTG0</accession>
<proteinExistence type="predicted"/>
<dbReference type="STRING" id="1859457.BET10_00895"/>
<comment type="caution">
    <text evidence="2">The sequence shown here is derived from an EMBL/GenBank/DDBJ whole genome shotgun (WGS) entry which is preliminary data.</text>
</comment>
<evidence type="ECO:0008006" key="4">
    <source>
        <dbReference type="Google" id="ProtNLM"/>
    </source>
</evidence>
<feature type="transmembrane region" description="Helical" evidence="1">
    <location>
        <begin position="148"/>
        <end position="170"/>
    </location>
</feature>
<feature type="transmembrane region" description="Helical" evidence="1">
    <location>
        <begin position="197"/>
        <end position="222"/>
    </location>
</feature>
<protein>
    <recommendedName>
        <fullName evidence="4">DUF898 domain-containing protein</fullName>
    </recommendedName>
</protein>
<evidence type="ECO:0000313" key="2">
    <source>
        <dbReference type="EMBL" id="OHU87196.1"/>
    </source>
</evidence>
<feature type="transmembrane region" description="Helical" evidence="1">
    <location>
        <begin position="85"/>
        <end position="103"/>
    </location>
</feature>
<keyword evidence="1" id="KW-0472">Membrane</keyword>
<feature type="transmembrane region" description="Helical" evidence="1">
    <location>
        <begin position="283"/>
        <end position="305"/>
    </location>
</feature>
<evidence type="ECO:0000313" key="3">
    <source>
        <dbReference type="Proteomes" id="UP000179786"/>
    </source>
</evidence>
<dbReference type="OrthoDB" id="9765721at2"/>
<dbReference type="InterPro" id="IPR010295">
    <property type="entry name" value="DUF898"/>
</dbReference>
<keyword evidence="3" id="KW-1185">Reference proteome</keyword>
<dbReference type="AlphaFoldDB" id="A0A1S1MTG0"/>
<feature type="transmembrane region" description="Helical" evidence="1">
    <location>
        <begin position="109"/>
        <end position="128"/>
    </location>
</feature>
<feature type="transmembrane region" description="Helical" evidence="1">
    <location>
        <begin position="234"/>
        <end position="254"/>
    </location>
</feature>
<organism evidence="2 3">
    <name type="scientific">Pseudoalteromonas amylolytica</name>
    <dbReference type="NCBI Taxonomy" id="1859457"/>
    <lineage>
        <taxon>Bacteria</taxon>
        <taxon>Pseudomonadati</taxon>
        <taxon>Pseudomonadota</taxon>
        <taxon>Gammaproteobacteria</taxon>
        <taxon>Alteromonadales</taxon>
        <taxon>Pseudoalteromonadaceae</taxon>
        <taxon>Pseudoalteromonas</taxon>
    </lineage>
</organism>
<gene>
    <name evidence="2" type="ORF">BET10_00895</name>
</gene>
<dbReference type="Proteomes" id="UP000179786">
    <property type="component" value="Unassembled WGS sequence"/>
</dbReference>
<dbReference type="RefSeq" id="WP_070987745.1">
    <property type="nucleotide sequence ID" value="NZ_MKJU01000035.1"/>
</dbReference>
<dbReference type="Pfam" id="PF05987">
    <property type="entry name" value="DUF898"/>
    <property type="match status" value="1"/>
</dbReference>
<name>A0A1S1MTG0_9GAMM</name>
<sequence>MDLESKEVVETTGSSTHTREVRFTGDARSYFSIWLVNILFTIATLGIYSAWATVRNKQYFFGHTQIDGHRFDYLATPQQILKGRLLALACFALYVVSSSYFPLVGIVLLVAWCIALPWVINQGLRFSLRMTRYRNVQFSFKGQYKDTLINFVLLPILSVFTLYLLLPWALKRIDAYIHNNIYYGDKKLTTHLSTKEYYLIAFVCFCMAVGLGILAGIAAFVIGISDNLLETSQLIGVGILFMQFLVVIIVASAYKAMVRNHIFENSTFEGVAEFESNLAPIDYVLLNVTNTLAIVCSLGLAFPWAKVRKAKMLAAATVVHLNPDADEVINMQQAQQSSFAEEAANVFDVDISLT</sequence>
<keyword evidence="1" id="KW-1133">Transmembrane helix</keyword>
<feature type="transmembrane region" description="Helical" evidence="1">
    <location>
        <begin position="31"/>
        <end position="51"/>
    </location>
</feature>
<keyword evidence="1" id="KW-0812">Transmembrane</keyword>